<dbReference type="InterPro" id="IPR013249">
    <property type="entry name" value="RNA_pol_sigma70_r4_t2"/>
</dbReference>
<protein>
    <submittedName>
        <fullName evidence="2">Sigma-70, region 4</fullName>
    </submittedName>
</protein>
<gene>
    <name evidence="2" type="ORF">BECKLFY1418B_GA0070995_100930</name>
</gene>
<dbReference type="Pfam" id="PF08281">
    <property type="entry name" value="Sigma70_r4_2"/>
    <property type="match status" value="1"/>
</dbReference>
<dbReference type="Gene3D" id="1.10.10.10">
    <property type="entry name" value="Winged helix-like DNA-binding domain superfamily/Winged helix DNA-binding domain"/>
    <property type="match status" value="1"/>
</dbReference>
<reference evidence="2" key="1">
    <citation type="submission" date="2019-02" db="EMBL/GenBank/DDBJ databases">
        <authorList>
            <person name="Gruber-Vodicka R. H."/>
            <person name="Seah K. B. B."/>
        </authorList>
    </citation>
    <scope>NUCLEOTIDE SEQUENCE</scope>
    <source>
        <strain evidence="2">BECK_M7</strain>
    </source>
</reference>
<dbReference type="PROSITE" id="PS50532">
    <property type="entry name" value="HTH_IS408"/>
    <property type="match status" value="1"/>
</dbReference>
<dbReference type="GO" id="GO:0006352">
    <property type="term" value="P:DNA-templated transcription initiation"/>
    <property type="evidence" value="ECO:0007669"/>
    <property type="project" value="InterPro"/>
</dbReference>
<dbReference type="GO" id="GO:0016987">
    <property type="term" value="F:sigma factor activity"/>
    <property type="evidence" value="ECO:0007669"/>
    <property type="project" value="InterPro"/>
</dbReference>
<dbReference type="EMBL" id="CAADFF010000009">
    <property type="protein sequence ID" value="VFJ88165.1"/>
    <property type="molecule type" value="Genomic_DNA"/>
</dbReference>
<dbReference type="SUPFAM" id="SSF88659">
    <property type="entry name" value="Sigma3 and sigma4 domains of RNA polymerase sigma factors"/>
    <property type="match status" value="1"/>
</dbReference>
<name>A0A450U8G2_9GAMM</name>
<sequence length="83" mass="9472">MPNKRIPMRKIKEVLRLHFESGLGHRKIAQVLNISKGAVGNYLGLAKAKGISWPLPEGMDLVIITVYEPDSLRWMKGFSRRRT</sequence>
<dbReference type="GO" id="GO:0003677">
    <property type="term" value="F:DNA binding"/>
    <property type="evidence" value="ECO:0007669"/>
    <property type="project" value="InterPro"/>
</dbReference>
<dbReference type="InterPro" id="IPR013324">
    <property type="entry name" value="RNA_pol_sigma_r3/r4-like"/>
</dbReference>
<accession>A0A450U8G2</accession>
<evidence type="ECO:0000259" key="1">
    <source>
        <dbReference type="PROSITE" id="PS50532"/>
    </source>
</evidence>
<feature type="domain" description="HTH IS408-type" evidence="1">
    <location>
        <begin position="11"/>
        <end position="83"/>
    </location>
</feature>
<dbReference type="InterPro" id="IPR036388">
    <property type="entry name" value="WH-like_DNA-bd_sf"/>
</dbReference>
<dbReference type="AlphaFoldDB" id="A0A450U8G2"/>
<evidence type="ECO:0000313" key="2">
    <source>
        <dbReference type="EMBL" id="VFJ88165.1"/>
    </source>
</evidence>
<proteinExistence type="predicted"/>
<dbReference type="InterPro" id="IPR017895">
    <property type="entry name" value="HTH_IS408/IS1162_type"/>
</dbReference>
<organism evidence="2">
    <name type="scientific">Candidatus Kentrum sp. LFY</name>
    <dbReference type="NCBI Taxonomy" id="2126342"/>
    <lineage>
        <taxon>Bacteria</taxon>
        <taxon>Pseudomonadati</taxon>
        <taxon>Pseudomonadota</taxon>
        <taxon>Gammaproteobacteria</taxon>
        <taxon>Candidatus Kentrum</taxon>
    </lineage>
</organism>